<reference evidence="2" key="1">
    <citation type="submission" date="1994-01" db="EMBL/GenBank/DDBJ databases">
        <authorList>
            <person name="Smith D.R."/>
        </authorList>
    </citation>
    <scope>NUCLEOTIDE SEQUENCE</scope>
</reference>
<accession>Q49912</accession>
<reference evidence="2" key="2">
    <citation type="submission" date="1994-03" db="EMBL/GenBank/DDBJ databases">
        <authorList>
            <person name="Robison K."/>
        </authorList>
    </citation>
    <scope>NUCLEOTIDE SEQUENCE</scope>
</reference>
<sequence length="184" mass="19733">MCASQPQACTTLGIVKAYGARVRSAKGSAFMSAHSAILGSGSGHKSQVKPVPPRQHFGVRPCIGQQLGDKLCGGKLLATQLRIAVDVAAPRDQVVVVGSLAKSRLCRRGSNFCAAAPPAPSHAHQEFRTRQTVVCASMTAPSRTAWSPLGLAGLRQRRADEPWLRRRSHRSPVHPRQHLCHVSP</sequence>
<proteinExistence type="predicted"/>
<organism evidence="2">
    <name type="scientific">Mycobacterium leprae</name>
    <dbReference type="NCBI Taxonomy" id="1769"/>
    <lineage>
        <taxon>Bacteria</taxon>
        <taxon>Bacillati</taxon>
        <taxon>Actinomycetota</taxon>
        <taxon>Actinomycetes</taxon>
        <taxon>Mycobacteriales</taxon>
        <taxon>Mycobacteriaceae</taxon>
        <taxon>Mycobacterium</taxon>
    </lineage>
</organism>
<protein>
    <submittedName>
        <fullName evidence="2">L308_F1_11</fullName>
    </submittedName>
</protein>
<evidence type="ECO:0000256" key="1">
    <source>
        <dbReference type="SAM" id="MobiDB-lite"/>
    </source>
</evidence>
<dbReference type="AlphaFoldDB" id="Q49912"/>
<evidence type="ECO:0000313" key="2">
    <source>
        <dbReference type="EMBL" id="AAA17335.1"/>
    </source>
</evidence>
<dbReference type="EMBL" id="U00022">
    <property type="protein sequence ID" value="AAA17335.1"/>
    <property type="molecule type" value="Genomic_DNA"/>
</dbReference>
<dbReference type="PIR" id="S73036">
    <property type="entry name" value="S73036"/>
</dbReference>
<feature type="region of interest" description="Disordered" evidence="1">
    <location>
        <begin position="165"/>
        <end position="184"/>
    </location>
</feature>
<name>Q49912_MYCLR</name>